<dbReference type="EMBL" id="JOKZ01000310">
    <property type="protein sequence ID" value="KKO99634.1"/>
    <property type="molecule type" value="Genomic_DNA"/>
</dbReference>
<name>A0A0F9X4V0_TRIHA</name>
<comment type="caution">
    <text evidence="1">The sequence shown here is derived from an EMBL/GenBank/DDBJ whole genome shotgun (WGS) entry which is preliminary data.</text>
</comment>
<dbReference type="AlphaFoldDB" id="A0A0F9X4V0"/>
<protein>
    <submittedName>
        <fullName evidence="1">Uncharacterized protein</fullName>
    </submittedName>
</protein>
<dbReference type="PANTHER" id="PTHR40619">
    <property type="entry name" value="FUNGAL STAND N-TERMINAL GOODBYE DOMAIN-CONTAINING PROTEIN"/>
    <property type="match status" value="1"/>
</dbReference>
<accession>A0A0F9X4V0</accession>
<organism evidence="1 2">
    <name type="scientific">Trichoderma harzianum</name>
    <name type="common">Hypocrea lixii</name>
    <dbReference type="NCBI Taxonomy" id="5544"/>
    <lineage>
        <taxon>Eukaryota</taxon>
        <taxon>Fungi</taxon>
        <taxon>Dikarya</taxon>
        <taxon>Ascomycota</taxon>
        <taxon>Pezizomycotina</taxon>
        <taxon>Sordariomycetes</taxon>
        <taxon>Hypocreomycetidae</taxon>
        <taxon>Hypocreales</taxon>
        <taxon>Hypocreaceae</taxon>
        <taxon>Trichoderma</taxon>
    </lineage>
</organism>
<dbReference type="PANTHER" id="PTHR40619:SF3">
    <property type="entry name" value="FUNGAL STAND N-TERMINAL GOODBYE DOMAIN-CONTAINING PROTEIN"/>
    <property type="match status" value="1"/>
</dbReference>
<reference evidence="2" key="1">
    <citation type="journal article" date="2015" name="Genome Announc.">
        <title>Draft whole-genome sequence of the biocontrol agent Trichoderma harzianum T6776.</title>
        <authorList>
            <person name="Baroncelli R."/>
            <person name="Piaggeschi G."/>
            <person name="Fiorini L."/>
            <person name="Bertolini E."/>
            <person name="Zapparata A."/>
            <person name="Pe M.E."/>
            <person name="Sarrocco S."/>
            <person name="Vannacci G."/>
        </authorList>
    </citation>
    <scope>NUCLEOTIDE SEQUENCE [LARGE SCALE GENOMIC DNA]</scope>
    <source>
        <strain evidence="2">T6776</strain>
    </source>
</reference>
<evidence type="ECO:0000313" key="1">
    <source>
        <dbReference type="EMBL" id="KKO99634.1"/>
    </source>
</evidence>
<gene>
    <name evidence="1" type="ORF">THAR02_08253</name>
</gene>
<dbReference type="Proteomes" id="UP000034112">
    <property type="component" value="Unassembled WGS sequence"/>
</dbReference>
<sequence length="560" mass="62454">MADPDAAGSSLGHRPASVTFIDNRLPEHHQLFADPSVHYDPAVEKYVPNMAKVDEGVAWIPRPVLTNINAMKFWEDILPKAMAELKSTIEPDGRSKTTYSIRDKTSWDAIYSSLDAAKFKYENKEGAANKLRDVRRKAASKIAPLEGVVKIASKVVPEGTAATPVLGSLQVLLDTDGSENQAVKIAARLREKVLESFDDNVSIFSDVELFLGTFPDDENIVNASVDLTVATLKGIELAIGFFISNSQMLEATRRELEETQRENHFLRAENSTLRAYSPLQGVSPYLAPQMQMLATQWYISQDNLRQVLNMLDVDLGDLAYVADKKEQFPPKQRLLAEQIVNTQLFRNWVVSPTSSKLLVHWDSRLPKVIEGVSPLSVFCMTMTQALRAKERFVSMMWFCGRHVDAEESGGCVGGRAMIASLIDQLLRQHTFDAHLLSLTAIYLAGLQEGNLDTLIEVLCYLVRQLPPTVSVFFIIDNAALFERDEFESEALQVFSILIRLSQDTSMAASVKLLLTSTPGTTIIRSAFESEDLILNVENLPQMVWAASDERMVRELEGELI</sequence>
<dbReference type="OMA" id="SKLLVHW"/>
<proteinExistence type="predicted"/>
<dbReference type="OrthoDB" id="5419927at2759"/>
<evidence type="ECO:0000313" key="2">
    <source>
        <dbReference type="Proteomes" id="UP000034112"/>
    </source>
</evidence>